<reference evidence="2" key="1">
    <citation type="journal article" date="2016" name="Nat. Biotechnol.">
        <title>Sequencing wild and cultivated cassava and related species reveals extensive interspecific hybridization and genetic diversity.</title>
        <authorList>
            <person name="Bredeson J.V."/>
            <person name="Lyons J.B."/>
            <person name="Prochnik S.E."/>
            <person name="Wu G.A."/>
            <person name="Ha C.M."/>
            <person name="Edsinger-Gonzales E."/>
            <person name="Grimwood J."/>
            <person name="Schmutz J."/>
            <person name="Rabbi I.Y."/>
            <person name="Egesi C."/>
            <person name="Nauluvula P."/>
            <person name="Lebot V."/>
            <person name="Ndunguru J."/>
            <person name="Mkamilo G."/>
            <person name="Bart R.S."/>
            <person name="Setter T.L."/>
            <person name="Gleadow R.M."/>
            <person name="Kulakow P."/>
            <person name="Ferguson M.E."/>
            <person name="Rounsley S."/>
            <person name="Rokhsar D.S."/>
        </authorList>
    </citation>
    <scope>NUCLEOTIDE SEQUENCE [LARGE SCALE GENOMIC DNA]</scope>
    <source>
        <strain evidence="2">cv. AM560-2</strain>
    </source>
</reference>
<proteinExistence type="predicted"/>
<accession>A0ACB7G3X5</accession>
<gene>
    <name evidence="1" type="ORF">MANES_17G104400v8</name>
</gene>
<name>A0ACB7G3X5_MANES</name>
<sequence>MTMRNSKFQEYERVFSHFDENGDGKISPRELQRCVGATGGELSMEEAEAAIEGSDSDGDGLLSFEEFVRFVDGGEEEEKMKDLKEAFKMYEMEESGCITPKSLKRMLSRLGQSTTIDVCKTMIAQFDLNGDGVLNFDEFKVMML</sequence>
<keyword evidence="2" id="KW-1185">Reference proteome</keyword>
<evidence type="ECO:0000313" key="1">
    <source>
        <dbReference type="EMBL" id="KAG8634915.1"/>
    </source>
</evidence>
<protein>
    <submittedName>
        <fullName evidence="1">Uncharacterized protein</fullName>
    </submittedName>
</protein>
<comment type="caution">
    <text evidence="1">The sequence shown here is derived from an EMBL/GenBank/DDBJ whole genome shotgun (WGS) entry which is preliminary data.</text>
</comment>
<dbReference type="EMBL" id="CM004403">
    <property type="protein sequence ID" value="KAG8634915.1"/>
    <property type="molecule type" value="Genomic_DNA"/>
</dbReference>
<dbReference type="Proteomes" id="UP000091857">
    <property type="component" value="Chromosome 17"/>
</dbReference>
<organism evidence="1 2">
    <name type="scientific">Manihot esculenta</name>
    <name type="common">Cassava</name>
    <name type="synonym">Jatropha manihot</name>
    <dbReference type="NCBI Taxonomy" id="3983"/>
    <lineage>
        <taxon>Eukaryota</taxon>
        <taxon>Viridiplantae</taxon>
        <taxon>Streptophyta</taxon>
        <taxon>Embryophyta</taxon>
        <taxon>Tracheophyta</taxon>
        <taxon>Spermatophyta</taxon>
        <taxon>Magnoliopsida</taxon>
        <taxon>eudicotyledons</taxon>
        <taxon>Gunneridae</taxon>
        <taxon>Pentapetalae</taxon>
        <taxon>rosids</taxon>
        <taxon>fabids</taxon>
        <taxon>Malpighiales</taxon>
        <taxon>Euphorbiaceae</taxon>
        <taxon>Crotonoideae</taxon>
        <taxon>Manihoteae</taxon>
        <taxon>Manihot</taxon>
    </lineage>
</organism>
<evidence type="ECO:0000313" key="2">
    <source>
        <dbReference type="Proteomes" id="UP000091857"/>
    </source>
</evidence>